<name>A0A1G8BXS9_9PROT</name>
<dbReference type="AlphaFoldDB" id="A0A1G8BXS9"/>
<dbReference type="OrthoDB" id="9798434at2"/>
<sequence>MATPDLAERHRLVDVRLDETVKVRRRPEVEHERRVAIFDLLEGNHFVLLAGPPGPYVLHLSMSGLTRLVITVHDEAEQLLARLILPLKSFSRLVRDYFQVCESYYTAIRTLPPSRIEALDMGRRGLHSEGAELLRDLLKERVEMDLNTARRLFTLICVLHVRG</sequence>
<proteinExistence type="predicted"/>
<dbReference type="Pfam" id="PF06793">
    <property type="entry name" value="UPF0262"/>
    <property type="match status" value="1"/>
</dbReference>
<protein>
    <submittedName>
        <fullName evidence="1">Uncharacterized protein, UPF0262 family</fullName>
    </submittedName>
</protein>
<dbReference type="Proteomes" id="UP000217076">
    <property type="component" value="Unassembled WGS sequence"/>
</dbReference>
<dbReference type="InterPro" id="IPR008321">
    <property type="entry name" value="UCP032146"/>
</dbReference>
<accession>A0A1G8BXS9</accession>
<gene>
    <name evidence="1" type="ORF">SAMN05421742_106140</name>
</gene>
<dbReference type="EMBL" id="FNCV01000006">
    <property type="protein sequence ID" value="SDH37520.1"/>
    <property type="molecule type" value="Genomic_DNA"/>
</dbReference>
<evidence type="ECO:0000313" key="1">
    <source>
        <dbReference type="EMBL" id="SDH37520.1"/>
    </source>
</evidence>
<keyword evidence="2" id="KW-1185">Reference proteome</keyword>
<dbReference type="NCBIfam" id="NF002769">
    <property type="entry name" value="PRK02853.1"/>
    <property type="match status" value="1"/>
</dbReference>
<dbReference type="RefSeq" id="WP_092619540.1">
    <property type="nucleotide sequence ID" value="NZ_FNCV01000006.1"/>
</dbReference>
<evidence type="ECO:0000313" key="2">
    <source>
        <dbReference type="Proteomes" id="UP000217076"/>
    </source>
</evidence>
<dbReference type="STRING" id="83401.SAMN05421742_106140"/>
<organism evidence="1 2">
    <name type="scientific">Roseospirillum parvum</name>
    <dbReference type="NCBI Taxonomy" id="83401"/>
    <lineage>
        <taxon>Bacteria</taxon>
        <taxon>Pseudomonadati</taxon>
        <taxon>Pseudomonadota</taxon>
        <taxon>Alphaproteobacteria</taxon>
        <taxon>Rhodospirillales</taxon>
        <taxon>Rhodospirillaceae</taxon>
        <taxon>Roseospirillum</taxon>
    </lineage>
</organism>
<reference evidence="2" key="1">
    <citation type="submission" date="2016-10" db="EMBL/GenBank/DDBJ databases">
        <authorList>
            <person name="Varghese N."/>
            <person name="Submissions S."/>
        </authorList>
    </citation>
    <scope>NUCLEOTIDE SEQUENCE [LARGE SCALE GENOMIC DNA]</scope>
    <source>
        <strain evidence="2">930I</strain>
    </source>
</reference>